<dbReference type="Pfam" id="PF13439">
    <property type="entry name" value="Glyco_transf_4"/>
    <property type="match status" value="1"/>
</dbReference>
<organism evidence="3 4">
    <name type="scientific">Variovorax paradoxus</name>
    <dbReference type="NCBI Taxonomy" id="34073"/>
    <lineage>
        <taxon>Bacteria</taxon>
        <taxon>Pseudomonadati</taxon>
        <taxon>Pseudomonadota</taxon>
        <taxon>Betaproteobacteria</taxon>
        <taxon>Burkholderiales</taxon>
        <taxon>Comamonadaceae</taxon>
        <taxon>Variovorax</taxon>
    </lineage>
</organism>
<dbReference type="InterPro" id="IPR050194">
    <property type="entry name" value="Glycosyltransferase_grp1"/>
</dbReference>
<dbReference type="EMBL" id="JXQQ01000135">
    <property type="protein sequence ID" value="KIQ16325.1"/>
    <property type="molecule type" value="Genomic_DNA"/>
</dbReference>
<dbReference type="Pfam" id="PF00534">
    <property type="entry name" value="Glycos_transf_1"/>
    <property type="match status" value="1"/>
</dbReference>
<gene>
    <name evidence="3" type="ORF">RT97_31210</name>
</gene>
<protein>
    <submittedName>
        <fullName evidence="3">Glycosyl transferase family 1</fullName>
    </submittedName>
</protein>
<keyword evidence="3" id="KW-0808">Transferase</keyword>
<evidence type="ECO:0000259" key="1">
    <source>
        <dbReference type="Pfam" id="PF00534"/>
    </source>
</evidence>
<dbReference type="SUPFAM" id="SSF53756">
    <property type="entry name" value="UDP-Glycosyltransferase/glycogen phosphorylase"/>
    <property type="match status" value="1"/>
</dbReference>
<comment type="caution">
    <text evidence="3">The sequence shown here is derived from an EMBL/GenBank/DDBJ whole genome shotgun (WGS) entry which is preliminary data.</text>
</comment>
<dbReference type="OrthoDB" id="484631at2"/>
<reference evidence="3 4" key="1">
    <citation type="submission" date="2014-12" db="EMBL/GenBank/DDBJ databases">
        <title>16Stimator: statistical estimation of ribosomal gene copy numbers from draft genome assemblies.</title>
        <authorList>
            <person name="Perisin M.A."/>
            <person name="Vetter M."/>
            <person name="Gilbert J.A."/>
            <person name="Bergelson J."/>
        </authorList>
    </citation>
    <scope>NUCLEOTIDE SEQUENCE [LARGE SCALE GENOMIC DNA]</scope>
    <source>
        <strain evidence="3 4">MEDvA23</strain>
    </source>
</reference>
<dbReference type="RefSeq" id="WP_042582736.1">
    <property type="nucleotide sequence ID" value="NZ_JXQQ01000135.1"/>
</dbReference>
<evidence type="ECO:0000259" key="2">
    <source>
        <dbReference type="Pfam" id="PF13439"/>
    </source>
</evidence>
<evidence type="ECO:0000313" key="4">
    <source>
        <dbReference type="Proteomes" id="UP000032067"/>
    </source>
</evidence>
<dbReference type="AlphaFoldDB" id="A0A0D0LFJ9"/>
<dbReference type="InterPro" id="IPR028098">
    <property type="entry name" value="Glyco_trans_4-like_N"/>
</dbReference>
<dbReference type="GO" id="GO:0016757">
    <property type="term" value="F:glycosyltransferase activity"/>
    <property type="evidence" value="ECO:0007669"/>
    <property type="project" value="InterPro"/>
</dbReference>
<name>A0A0D0LFJ9_VARPD</name>
<sequence length="356" mass="39375">MKVLHVAETLKGGLETYLRIVSRYQKTSPEISQVKFVLPGQVDWLGAENTHVVPTARKASALLAYAREVRRIIAAERPAVLHLHSSIAGGVVRAMALVGQVPRGVKIVYCSHGWAFDQTGPAYKTLAYRWIERLLSWRSDAIICISDHETRVAEKFGIQHLRCIPNGIDRIEPASGETPAGAVRTEPRKVLFVGRLDKQKGIDALLDAYVRVKPSFKLIVVGDSVRKDLALAQSDQVEFKGWLEKDALDAVYRECDATIVPSRWEGFGLVAVEAMARGKPVFASAVGGLVDIVAHGTSGRLFSLEQMDQTLRDIDGLSDAALRQMGQAGRRIFEEKFTSQRMNTAIVNLYKESVLR</sequence>
<dbReference type="Gene3D" id="3.40.50.2000">
    <property type="entry name" value="Glycogen Phosphorylase B"/>
    <property type="match status" value="2"/>
</dbReference>
<evidence type="ECO:0000313" key="3">
    <source>
        <dbReference type="EMBL" id="KIQ16325.1"/>
    </source>
</evidence>
<dbReference type="Proteomes" id="UP000032067">
    <property type="component" value="Unassembled WGS sequence"/>
</dbReference>
<dbReference type="PANTHER" id="PTHR45947">
    <property type="entry name" value="SULFOQUINOVOSYL TRANSFERASE SQD2"/>
    <property type="match status" value="1"/>
</dbReference>
<accession>A0A0D0LFJ9</accession>
<feature type="domain" description="Glycosyltransferase subfamily 4-like N-terminal" evidence="2">
    <location>
        <begin position="47"/>
        <end position="169"/>
    </location>
</feature>
<proteinExistence type="predicted"/>
<feature type="domain" description="Glycosyl transferase family 1" evidence="1">
    <location>
        <begin position="183"/>
        <end position="319"/>
    </location>
</feature>
<dbReference type="PANTHER" id="PTHR45947:SF3">
    <property type="entry name" value="SULFOQUINOVOSYL TRANSFERASE SQD2"/>
    <property type="match status" value="1"/>
</dbReference>
<dbReference type="InterPro" id="IPR001296">
    <property type="entry name" value="Glyco_trans_1"/>
</dbReference>